<feature type="repeat" description="WD" evidence="5">
    <location>
        <begin position="199"/>
        <end position="221"/>
    </location>
</feature>
<feature type="repeat" description="WD" evidence="5">
    <location>
        <begin position="125"/>
        <end position="159"/>
    </location>
</feature>
<dbReference type="SUPFAM" id="SSF50978">
    <property type="entry name" value="WD40 repeat-like"/>
    <property type="match status" value="1"/>
</dbReference>
<dbReference type="SMART" id="SM00320">
    <property type="entry name" value="WD40"/>
    <property type="match status" value="4"/>
</dbReference>
<comment type="subunit">
    <text evidence="6">Component of the RIX1 complex, composed of IPI1, RIX1/IPI2 and IPI3 in a 1:2:2 stoichiometry. The complex interacts (via RIX1) with MDN1 (via its hexameric AAA ATPase ring) and the pre-60S ribosome particles.</text>
</comment>
<dbReference type="GO" id="GO:0120330">
    <property type="term" value="C:rixosome complex"/>
    <property type="evidence" value="ECO:0007669"/>
    <property type="project" value="UniProtKB-UniRule"/>
</dbReference>
<accession>A0A0W4ZV59</accession>
<evidence type="ECO:0000256" key="6">
    <source>
        <dbReference type="RuleBase" id="RU369067"/>
    </source>
</evidence>
<comment type="similarity">
    <text evidence="2 6">Belongs to the WD repeat IPI3/WDR18 family.</text>
</comment>
<evidence type="ECO:0000256" key="1">
    <source>
        <dbReference type="ARBA" id="ARBA00002355"/>
    </source>
</evidence>
<dbReference type="GO" id="GO:0006364">
    <property type="term" value="P:rRNA processing"/>
    <property type="evidence" value="ECO:0007669"/>
    <property type="project" value="UniProtKB-UniRule"/>
</dbReference>
<dbReference type="GO" id="GO:0006261">
    <property type="term" value="P:DNA-templated DNA replication"/>
    <property type="evidence" value="ECO:0007669"/>
    <property type="project" value="TreeGrafter"/>
</dbReference>
<dbReference type="InterPro" id="IPR019775">
    <property type="entry name" value="WD40_repeat_CS"/>
</dbReference>
<proteinExistence type="inferred from homology"/>
<evidence type="ECO:0000256" key="2">
    <source>
        <dbReference type="ARBA" id="ARBA00010143"/>
    </source>
</evidence>
<dbReference type="PRINTS" id="PR00320">
    <property type="entry name" value="GPROTEINBRPT"/>
</dbReference>
<dbReference type="PROSITE" id="PS50082">
    <property type="entry name" value="WD_REPEATS_2"/>
    <property type="match status" value="3"/>
</dbReference>
<dbReference type="InterPro" id="IPR001680">
    <property type="entry name" value="WD40_rpt"/>
</dbReference>
<keyword evidence="6" id="KW-0698">rRNA processing</keyword>
<dbReference type="VEuPathDB" id="FungiDB:T551_00353"/>
<dbReference type="STRING" id="1408657.A0A0W4ZV59"/>
<dbReference type="PROSITE" id="PS50294">
    <property type="entry name" value="WD_REPEATS_REGION"/>
    <property type="match status" value="2"/>
</dbReference>
<keyword evidence="4" id="KW-0677">Repeat</keyword>
<feature type="repeat" description="WD" evidence="5">
    <location>
        <begin position="287"/>
        <end position="328"/>
    </location>
</feature>
<organism evidence="7 8">
    <name type="scientific">Pneumocystis jirovecii (strain RU7)</name>
    <name type="common">Human pneumocystis pneumonia agent</name>
    <dbReference type="NCBI Taxonomy" id="1408657"/>
    <lineage>
        <taxon>Eukaryota</taxon>
        <taxon>Fungi</taxon>
        <taxon>Dikarya</taxon>
        <taxon>Ascomycota</taxon>
        <taxon>Taphrinomycotina</taxon>
        <taxon>Pneumocystomycetes</taxon>
        <taxon>Pneumocystaceae</taxon>
        <taxon>Pneumocystis</taxon>
    </lineage>
</organism>
<dbReference type="AlphaFoldDB" id="A0A0W4ZV59"/>
<sequence>MENEISQGNFQEIVVVGSSKEKSEENGIICVYDLHTGSQIMKFKENNSSLKGISVTENYIFSNQEERPTIHVYSWQKESICQKMYIPEALSVFVVSHDAFWAIGGTIEGRMYIWQILSGNLVFVHNAHYQRITAITFTMDDMFFLTGSEDSSLCLWRLSDIVDLQAQKDKVQAVKTWNVHRLSVTDIVCGFGSGSMARFFTSSLDNTVNVWDLGTQSLLTTFLLENPITCIAVDPAERAFYAGSNQGNVYLVDLYGSSEEKFLESFYKAIGGSEKTVQGIKDESYTFKGHESAILCIALSFDGSLLITGSKDKNIFIWDIAARQMIQTFKKYDGSITSICCKVVNQGFFAHKMALENIPSFKKVKKINDMDDYYILKKLEGFTKSKDELWYEDDLTSMKNDLNEFMSITSEPALQLQIKNLQDELQKLYGYYSELKDVHQELWTAYTESKKINENQN</sequence>
<gene>
    <name evidence="7" type="ORF">T551_00353</name>
</gene>
<dbReference type="PANTHER" id="PTHR18763:SF0">
    <property type="entry name" value="WD REPEAT-CONTAINING PROTEIN 18"/>
    <property type="match status" value="1"/>
</dbReference>
<dbReference type="GeneID" id="28938875"/>
<name>A0A0W4ZV59_PNEJ7</name>
<dbReference type="EMBL" id="LFWA01000002">
    <property type="protein sequence ID" value="KTW32262.1"/>
    <property type="molecule type" value="Genomic_DNA"/>
</dbReference>
<evidence type="ECO:0000313" key="8">
    <source>
        <dbReference type="Proteomes" id="UP000053447"/>
    </source>
</evidence>
<keyword evidence="6" id="KW-0539">Nucleus</keyword>
<comment type="subcellular location">
    <subcellularLocation>
        <location evidence="6">Nucleus</location>
    </subcellularLocation>
</comment>
<dbReference type="Proteomes" id="UP000053447">
    <property type="component" value="Unassembled WGS sequence"/>
</dbReference>
<reference evidence="8" key="1">
    <citation type="journal article" date="2016" name="Nat. Commun.">
        <title>Genome analysis of three Pneumocystis species reveals adaptation mechanisms to life exclusively in mammalian hosts.</title>
        <authorList>
            <person name="Ma L."/>
            <person name="Chen Z."/>
            <person name="Huang D.W."/>
            <person name="Kutty G."/>
            <person name="Ishihara M."/>
            <person name="Wang H."/>
            <person name="Abouelleil A."/>
            <person name="Bishop L."/>
            <person name="Davey E."/>
            <person name="Deng R."/>
            <person name="Deng X."/>
            <person name="Fan L."/>
            <person name="Fantoni G."/>
            <person name="Fitzgerald M."/>
            <person name="Gogineni E."/>
            <person name="Goldberg J.M."/>
            <person name="Handley G."/>
            <person name="Hu X."/>
            <person name="Huber C."/>
            <person name="Jiao X."/>
            <person name="Jones K."/>
            <person name="Levin J.Z."/>
            <person name="Liu Y."/>
            <person name="Macdonald P."/>
            <person name="Melnikov A."/>
            <person name="Raley C."/>
            <person name="Sassi M."/>
            <person name="Sherman B.T."/>
            <person name="Song X."/>
            <person name="Sykes S."/>
            <person name="Tran B."/>
            <person name="Walsh L."/>
            <person name="Xia Y."/>
            <person name="Yang J."/>
            <person name="Young S."/>
            <person name="Zeng Q."/>
            <person name="Zheng X."/>
            <person name="Stephens R."/>
            <person name="Nusbaum C."/>
            <person name="Birren B.W."/>
            <person name="Azadi P."/>
            <person name="Lempicki R.A."/>
            <person name="Cuomo C.A."/>
            <person name="Kovacs J.A."/>
        </authorList>
    </citation>
    <scope>NUCLEOTIDE SEQUENCE [LARGE SCALE GENOMIC DNA]</scope>
    <source>
        <strain evidence="8">RU7</strain>
    </source>
</reference>
<evidence type="ECO:0000256" key="4">
    <source>
        <dbReference type="ARBA" id="ARBA00022737"/>
    </source>
</evidence>
<dbReference type="InterPro" id="IPR015943">
    <property type="entry name" value="WD40/YVTN_repeat-like_dom_sf"/>
</dbReference>
<dbReference type="OrthoDB" id="756370at2759"/>
<evidence type="ECO:0000256" key="3">
    <source>
        <dbReference type="ARBA" id="ARBA00022574"/>
    </source>
</evidence>
<keyword evidence="3 5" id="KW-0853">WD repeat</keyword>
<keyword evidence="8" id="KW-1185">Reference proteome</keyword>
<dbReference type="InterPro" id="IPR020472">
    <property type="entry name" value="WD40_PAC1"/>
</dbReference>
<dbReference type="RefSeq" id="XP_018230954.1">
    <property type="nucleotide sequence ID" value="XM_018372620.1"/>
</dbReference>
<dbReference type="PROSITE" id="PS00678">
    <property type="entry name" value="WD_REPEATS_1"/>
    <property type="match status" value="1"/>
</dbReference>
<dbReference type="Pfam" id="PF00400">
    <property type="entry name" value="WD40"/>
    <property type="match status" value="3"/>
</dbReference>
<comment type="function">
    <text evidence="1 6">Component of the RIX1 complex required for processing of ITS2 sequences from 35S pre-rRNA.</text>
</comment>
<dbReference type="Gene3D" id="2.130.10.10">
    <property type="entry name" value="YVTN repeat-like/Quinoprotein amine dehydrogenase"/>
    <property type="match status" value="2"/>
</dbReference>
<dbReference type="PANTHER" id="PTHR18763">
    <property type="entry name" value="WD-REPEAT PROTEIN 18"/>
    <property type="match status" value="1"/>
</dbReference>
<comment type="caution">
    <text evidence="7">The sequence shown here is derived from an EMBL/GenBank/DDBJ whole genome shotgun (WGS) entry which is preliminary data.</text>
</comment>
<dbReference type="GO" id="GO:0005656">
    <property type="term" value="C:nuclear pre-replicative complex"/>
    <property type="evidence" value="ECO:0007669"/>
    <property type="project" value="TreeGrafter"/>
</dbReference>
<protein>
    <recommendedName>
        <fullName evidence="6">Pre-rRNA-processing protein IPI3</fullName>
    </recommendedName>
</protein>
<evidence type="ECO:0000313" key="7">
    <source>
        <dbReference type="EMBL" id="KTW32262.1"/>
    </source>
</evidence>
<dbReference type="InterPro" id="IPR045227">
    <property type="entry name" value="WDR18/Ipi3/RID3"/>
</dbReference>
<dbReference type="InterPro" id="IPR036322">
    <property type="entry name" value="WD40_repeat_dom_sf"/>
</dbReference>
<evidence type="ECO:0000256" key="5">
    <source>
        <dbReference type="PROSITE-ProRule" id="PRU00221"/>
    </source>
</evidence>